<dbReference type="EMBL" id="GGEC01034238">
    <property type="protein sequence ID" value="MBX14722.1"/>
    <property type="molecule type" value="Transcribed_RNA"/>
</dbReference>
<name>A0A2P2L9S5_RHIMU</name>
<dbReference type="AlphaFoldDB" id="A0A2P2L9S5"/>
<proteinExistence type="predicted"/>
<sequence length="29" mass="3054">MCGLGNLVCCHLDDAQLHTSLVEEAPLGD</sequence>
<accession>A0A2P2L9S5</accession>
<evidence type="ECO:0000313" key="1">
    <source>
        <dbReference type="EMBL" id="MBX14722.1"/>
    </source>
</evidence>
<reference evidence="1" key="1">
    <citation type="submission" date="2018-02" db="EMBL/GenBank/DDBJ databases">
        <title>Rhizophora mucronata_Transcriptome.</title>
        <authorList>
            <person name="Meera S.P."/>
            <person name="Sreeshan A."/>
            <person name="Augustine A."/>
        </authorList>
    </citation>
    <scope>NUCLEOTIDE SEQUENCE</scope>
    <source>
        <tissue evidence="1">Leaf</tissue>
    </source>
</reference>
<protein>
    <submittedName>
        <fullName evidence="1">LisH domain and HEAT repeat-containing protein KIAA1468</fullName>
    </submittedName>
</protein>
<organism evidence="1">
    <name type="scientific">Rhizophora mucronata</name>
    <name type="common">Asiatic mangrove</name>
    <dbReference type="NCBI Taxonomy" id="61149"/>
    <lineage>
        <taxon>Eukaryota</taxon>
        <taxon>Viridiplantae</taxon>
        <taxon>Streptophyta</taxon>
        <taxon>Embryophyta</taxon>
        <taxon>Tracheophyta</taxon>
        <taxon>Spermatophyta</taxon>
        <taxon>Magnoliopsida</taxon>
        <taxon>eudicotyledons</taxon>
        <taxon>Gunneridae</taxon>
        <taxon>Pentapetalae</taxon>
        <taxon>rosids</taxon>
        <taxon>fabids</taxon>
        <taxon>Malpighiales</taxon>
        <taxon>Rhizophoraceae</taxon>
        <taxon>Rhizophora</taxon>
    </lineage>
</organism>